<feature type="region of interest" description="Disordered" evidence="2">
    <location>
        <begin position="207"/>
        <end position="243"/>
    </location>
</feature>
<dbReference type="STRING" id="79200.A0A166GNW2"/>
<dbReference type="InterPro" id="IPR046347">
    <property type="entry name" value="bZIP_sf"/>
</dbReference>
<comment type="caution">
    <text evidence="4">The sequence shown here is derived from an EMBL/GenBank/DDBJ whole genome shotgun (WGS) entry which is preliminary data.</text>
</comment>
<feature type="domain" description="BZIP" evidence="3">
    <location>
        <begin position="232"/>
        <end position="291"/>
    </location>
</feature>
<sequence length="374" mass="41896">MANSKGPSSFRSMMHNGKHSLLPPKSPFPSIPPVYVDHFPCPATGAKRMTKPRDVSSNHQRTSSESVLIEDQPSWLDELLSEPETPVARGHRRSSSDSFAYVDAINAANMDHVAHDEYRSRNMSSIHSWKSQDLNHHITSLHAEANSFGKHNNRAWNSPSNVMAHAAHPSGLLSAKDNFVPRHSVPSGASDEADWFPNKAIEKLDSAESGLNDAKALSERKDSSYAKTSAPETDTKRAKQQFAQRSRVRKLQYIAELERNVQALQAKGSEVSAELEFLNQQNLILSMENKALKQRLENLTQEQLIKYLEHEVLEREIGRLRMLYQQQQQPPQQPPSFGHRRAKSRELDSQFATLSLKPKVSSSGTDTISGPLHS</sequence>
<dbReference type="PANTHER" id="PTHR46835">
    <property type="entry name" value="BASIC-LEUCINE ZIPPER (BZIP) TRANSCRIPTION FACTOR FAMILY PROTEIN-RELATED"/>
    <property type="match status" value="1"/>
</dbReference>
<evidence type="ECO:0000313" key="4">
    <source>
        <dbReference type="EMBL" id="KZN09175.1"/>
    </source>
</evidence>
<feature type="region of interest" description="Disordered" evidence="2">
    <location>
        <begin position="45"/>
        <end position="69"/>
    </location>
</feature>
<feature type="coiled-coil region" evidence="1">
    <location>
        <begin position="247"/>
        <end position="302"/>
    </location>
</feature>
<keyword evidence="1" id="KW-0175">Coiled coil</keyword>
<feature type="region of interest" description="Disordered" evidence="2">
    <location>
        <begin position="326"/>
        <end position="374"/>
    </location>
</feature>
<protein>
    <recommendedName>
        <fullName evidence="3">BZIP domain-containing protein</fullName>
    </recommendedName>
</protein>
<dbReference type="GO" id="GO:0005634">
    <property type="term" value="C:nucleus"/>
    <property type="evidence" value="ECO:0007669"/>
    <property type="project" value="UniProtKB-ARBA"/>
</dbReference>
<organism evidence="4">
    <name type="scientific">Daucus carota subsp. sativus</name>
    <name type="common">Carrot</name>
    <dbReference type="NCBI Taxonomy" id="79200"/>
    <lineage>
        <taxon>Eukaryota</taxon>
        <taxon>Viridiplantae</taxon>
        <taxon>Streptophyta</taxon>
        <taxon>Embryophyta</taxon>
        <taxon>Tracheophyta</taxon>
        <taxon>Spermatophyta</taxon>
        <taxon>Magnoliopsida</taxon>
        <taxon>eudicotyledons</taxon>
        <taxon>Gunneridae</taxon>
        <taxon>Pentapetalae</taxon>
        <taxon>asterids</taxon>
        <taxon>campanulids</taxon>
        <taxon>Apiales</taxon>
        <taxon>Apiaceae</taxon>
        <taxon>Apioideae</taxon>
        <taxon>Scandiceae</taxon>
        <taxon>Daucinae</taxon>
        <taxon>Daucus</taxon>
        <taxon>Daucus sect. Daucus</taxon>
    </lineage>
</organism>
<dbReference type="AlphaFoldDB" id="A0A166GNW2"/>
<dbReference type="Gramene" id="KZN09175">
    <property type="protein sequence ID" value="KZN09175"/>
    <property type="gene ID" value="DCAR_001831"/>
</dbReference>
<evidence type="ECO:0000256" key="1">
    <source>
        <dbReference type="SAM" id="Coils"/>
    </source>
</evidence>
<feature type="compositionally biased region" description="Polar residues" evidence="2">
    <location>
        <begin position="1"/>
        <end position="11"/>
    </location>
</feature>
<evidence type="ECO:0000259" key="3">
    <source>
        <dbReference type="SMART" id="SM00338"/>
    </source>
</evidence>
<feature type="region of interest" description="Disordered" evidence="2">
    <location>
        <begin position="1"/>
        <end position="25"/>
    </location>
</feature>
<dbReference type="InterPro" id="IPR004827">
    <property type="entry name" value="bZIP"/>
</dbReference>
<dbReference type="GO" id="GO:0003700">
    <property type="term" value="F:DNA-binding transcription factor activity"/>
    <property type="evidence" value="ECO:0007669"/>
    <property type="project" value="InterPro"/>
</dbReference>
<dbReference type="SUPFAM" id="SSF57959">
    <property type="entry name" value="Leucine zipper domain"/>
    <property type="match status" value="1"/>
</dbReference>
<dbReference type="SMART" id="SM00338">
    <property type="entry name" value="BRLZ"/>
    <property type="match status" value="1"/>
</dbReference>
<name>A0A166GNW2_DAUCS</name>
<dbReference type="Gene3D" id="1.20.5.170">
    <property type="match status" value="1"/>
</dbReference>
<dbReference type="InterPro" id="IPR044759">
    <property type="entry name" value="bZIP_RF2"/>
</dbReference>
<gene>
    <name evidence="4" type="ORF">DCAR_001831</name>
</gene>
<dbReference type="InterPro" id="IPR044797">
    <property type="entry name" value="At4g06598-like"/>
</dbReference>
<evidence type="ECO:0000256" key="2">
    <source>
        <dbReference type="SAM" id="MobiDB-lite"/>
    </source>
</evidence>
<feature type="compositionally biased region" description="Polar residues" evidence="2">
    <location>
        <begin position="57"/>
        <end position="66"/>
    </location>
</feature>
<dbReference type="OMA" id="PHEANEF"/>
<proteinExistence type="predicted"/>
<dbReference type="CDD" id="cd14703">
    <property type="entry name" value="bZIP_plant_RF2"/>
    <property type="match status" value="1"/>
</dbReference>
<reference evidence="4" key="1">
    <citation type="journal article" date="2016" name="Nat. Genet.">
        <title>A high-quality carrot genome assembly provides new insights into carotenoid accumulation and asterid genome evolution.</title>
        <authorList>
            <person name="Iorizzo M."/>
            <person name="Ellison S."/>
            <person name="Senalik D."/>
            <person name="Zeng P."/>
            <person name="Satapoomin P."/>
            <person name="Huang J."/>
            <person name="Bowman M."/>
            <person name="Iovene M."/>
            <person name="Sanseverino W."/>
            <person name="Cavagnaro P."/>
            <person name="Yildiz M."/>
            <person name="Macko-Podgorni A."/>
            <person name="Moranska E."/>
            <person name="Grzebelus E."/>
            <person name="Grzebelus D."/>
            <person name="Ashrafi H."/>
            <person name="Zheng Z."/>
            <person name="Cheng S."/>
            <person name="Spooner D."/>
            <person name="Van Deynze A."/>
            <person name="Simon P."/>
        </authorList>
    </citation>
    <scope>NUCLEOTIDE SEQUENCE [LARGE SCALE GENOMIC DNA]</scope>
    <source>
        <tissue evidence="4">Leaf</tissue>
    </source>
</reference>
<dbReference type="PANTHER" id="PTHR46835:SF3">
    <property type="entry name" value="BASIC-LEUCINE ZIPPER (BZIP) TRANSCRIPTION FACTOR FAMILY PROTEIN"/>
    <property type="match status" value="1"/>
</dbReference>
<dbReference type="EMBL" id="LNRQ01000001">
    <property type="protein sequence ID" value="KZN09175.1"/>
    <property type="molecule type" value="Genomic_DNA"/>
</dbReference>
<accession>A0A166GNW2</accession>